<evidence type="ECO:0000256" key="3">
    <source>
        <dbReference type="ARBA" id="ARBA00022692"/>
    </source>
</evidence>
<dbReference type="InterPro" id="IPR004117">
    <property type="entry name" value="7tm6_olfct_rcpt"/>
</dbReference>
<name>A0ABQ7Q9P1_PLUXY</name>
<comment type="subcellular location">
    <subcellularLocation>
        <location evidence="1">Membrane</location>
        <topology evidence="1">Multi-pass membrane protein</topology>
    </subcellularLocation>
</comment>
<organism evidence="10 11">
    <name type="scientific">Plutella xylostella</name>
    <name type="common">Diamondback moth</name>
    <name type="synonym">Plutella maculipennis</name>
    <dbReference type="NCBI Taxonomy" id="51655"/>
    <lineage>
        <taxon>Eukaryota</taxon>
        <taxon>Metazoa</taxon>
        <taxon>Ecdysozoa</taxon>
        <taxon>Arthropoda</taxon>
        <taxon>Hexapoda</taxon>
        <taxon>Insecta</taxon>
        <taxon>Pterygota</taxon>
        <taxon>Neoptera</taxon>
        <taxon>Endopterygota</taxon>
        <taxon>Lepidoptera</taxon>
        <taxon>Glossata</taxon>
        <taxon>Ditrysia</taxon>
        <taxon>Yponomeutoidea</taxon>
        <taxon>Plutellidae</taxon>
        <taxon>Plutella</taxon>
    </lineage>
</organism>
<sequence>MASFSNFPEDLKAQLNLPFRMLKTGNLHFGEEPMSFASKNWRFVYILPSSVLLITSTSYFAATSIDDLNAFAFSVGCATIGVMVLIVMALVGMWNFMLQPLLVTASRRLVLRQRPRLTFPFPCYFPFDPTANWALYLATYFYQCYSMTILINLMIGTQLFMVTILAQLSVLFTFLGDALLGIRPTDSNTNIYNNNYSKNNNNIISVTEGTGDENEESMLRQIRDIVKIHQRLIL</sequence>
<evidence type="ECO:0000256" key="7">
    <source>
        <dbReference type="ARBA" id="ARBA00023170"/>
    </source>
</evidence>
<evidence type="ECO:0000256" key="8">
    <source>
        <dbReference type="ARBA" id="ARBA00023224"/>
    </source>
</evidence>
<keyword evidence="11" id="KW-1185">Reference proteome</keyword>
<proteinExistence type="predicted"/>
<dbReference type="PANTHER" id="PTHR21137">
    <property type="entry name" value="ODORANT RECEPTOR"/>
    <property type="match status" value="1"/>
</dbReference>
<evidence type="ECO:0000256" key="4">
    <source>
        <dbReference type="ARBA" id="ARBA00022725"/>
    </source>
</evidence>
<keyword evidence="8" id="KW-0807">Transducer</keyword>
<keyword evidence="5 9" id="KW-1133">Transmembrane helix</keyword>
<feature type="transmembrane region" description="Helical" evidence="9">
    <location>
        <begin position="43"/>
        <end position="62"/>
    </location>
</feature>
<keyword evidence="3 9" id="KW-0812">Transmembrane</keyword>
<dbReference type="EMBL" id="JAHIBW010000018">
    <property type="protein sequence ID" value="KAG7301906.1"/>
    <property type="molecule type" value="Genomic_DNA"/>
</dbReference>
<evidence type="ECO:0000256" key="5">
    <source>
        <dbReference type="ARBA" id="ARBA00022989"/>
    </source>
</evidence>
<keyword evidence="4" id="KW-0552">Olfaction</keyword>
<evidence type="ECO:0000256" key="2">
    <source>
        <dbReference type="ARBA" id="ARBA00022606"/>
    </source>
</evidence>
<evidence type="ECO:0008006" key="12">
    <source>
        <dbReference type="Google" id="ProtNLM"/>
    </source>
</evidence>
<evidence type="ECO:0000256" key="9">
    <source>
        <dbReference type="SAM" id="Phobius"/>
    </source>
</evidence>
<dbReference type="PANTHER" id="PTHR21137:SF44">
    <property type="entry name" value="ODORANT RECEPTOR 13A-RELATED"/>
    <property type="match status" value="1"/>
</dbReference>
<keyword evidence="6 9" id="KW-0472">Membrane</keyword>
<protein>
    <recommendedName>
        <fullName evidence="12">Odorant receptor</fullName>
    </recommendedName>
</protein>
<feature type="transmembrane region" description="Helical" evidence="9">
    <location>
        <begin position="149"/>
        <end position="175"/>
    </location>
</feature>
<dbReference type="Proteomes" id="UP000823941">
    <property type="component" value="Chromosome 18"/>
</dbReference>
<evidence type="ECO:0000313" key="10">
    <source>
        <dbReference type="EMBL" id="KAG7301906.1"/>
    </source>
</evidence>
<dbReference type="Pfam" id="PF02949">
    <property type="entry name" value="7tm_6"/>
    <property type="match status" value="1"/>
</dbReference>
<evidence type="ECO:0000256" key="1">
    <source>
        <dbReference type="ARBA" id="ARBA00004141"/>
    </source>
</evidence>
<keyword evidence="7" id="KW-0675">Receptor</keyword>
<evidence type="ECO:0000256" key="6">
    <source>
        <dbReference type="ARBA" id="ARBA00023136"/>
    </source>
</evidence>
<feature type="transmembrane region" description="Helical" evidence="9">
    <location>
        <begin position="68"/>
        <end position="96"/>
    </location>
</feature>
<comment type="caution">
    <text evidence="10">The sequence shown here is derived from an EMBL/GenBank/DDBJ whole genome shotgun (WGS) entry which is preliminary data.</text>
</comment>
<reference evidence="10 11" key="1">
    <citation type="submission" date="2021-06" db="EMBL/GenBank/DDBJ databases">
        <title>A haploid diamondback moth (Plutella xylostella L.) genome assembly resolves 31 chromosomes and identifies a diamide resistance mutation.</title>
        <authorList>
            <person name="Ward C.M."/>
            <person name="Perry K.D."/>
            <person name="Baker G."/>
            <person name="Powis K."/>
            <person name="Heckel D.G."/>
            <person name="Baxter S.W."/>
        </authorList>
    </citation>
    <scope>NUCLEOTIDE SEQUENCE [LARGE SCALE GENOMIC DNA]</scope>
    <source>
        <strain evidence="10 11">LV</strain>
        <tissue evidence="10">Single pupa</tissue>
    </source>
</reference>
<evidence type="ECO:0000313" key="11">
    <source>
        <dbReference type="Proteomes" id="UP000823941"/>
    </source>
</evidence>
<keyword evidence="2" id="KW-0716">Sensory transduction</keyword>
<gene>
    <name evidence="10" type="ORF">JYU34_013325</name>
</gene>
<accession>A0ABQ7Q9P1</accession>